<organism evidence="8 9">
    <name type="scientific">Vitis vinifera</name>
    <name type="common">Grape</name>
    <dbReference type="NCBI Taxonomy" id="29760"/>
    <lineage>
        <taxon>Eukaryota</taxon>
        <taxon>Viridiplantae</taxon>
        <taxon>Streptophyta</taxon>
        <taxon>Embryophyta</taxon>
        <taxon>Tracheophyta</taxon>
        <taxon>Spermatophyta</taxon>
        <taxon>Magnoliopsida</taxon>
        <taxon>eudicotyledons</taxon>
        <taxon>Gunneridae</taxon>
        <taxon>Pentapetalae</taxon>
        <taxon>rosids</taxon>
        <taxon>Vitales</taxon>
        <taxon>Vitaceae</taxon>
        <taxon>Viteae</taxon>
        <taxon>Vitis</taxon>
    </lineage>
</organism>
<reference evidence="8 9" key="1">
    <citation type="journal article" date="2023" name="Hortic Res">
        <title>The complete reference genome for grapevine (Vitis vinifera L.) genetics and breeding.</title>
        <authorList>
            <person name="Shi X."/>
            <person name="Cao S."/>
            <person name="Wang X."/>
            <person name="Huang S."/>
            <person name="Wang Y."/>
            <person name="Liu Z."/>
            <person name="Liu W."/>
            <person name="Leng X."/>
            <person name="Peng Y."/>
            <person name="Wang N."/>
            <person name="Wang Y."/>
            <person name="Ma Z."/>
            <person name="Xu X."/>
            <person name="Zhang F."/>
            <person name="Xue H."/>
            <person name="Zhong H."/>
            <person name="Wang Y."/>
            <person name="Zhang K."/>
            <person name="Velt A."/>
            <person name="Avia K."/>
            <person name="Holtgrawe D."/>
            <person name="Grimplet J."/>
            <person name="Matus J.T."/>
            <person name="Ware D."/>
            <person name="Wu X."/>
            <person name="Wang H."/>
            <person name="Liu C."/>
            <person name="Fang Y."/>
            <person name="Rustenholz C."/>
            <person name="Cheng Z."/>
            <person name="Xiao H."/>
            <person name="Zhou Y."/>
        </authorList>
    </citation>
    <scope>NUCLEOTIDE SEQUENCE [LARGE SCALE GENOMIC DNA]</scope>
    <source>
        <strain evidence="9">cv. Pinot noir / PN40024</strain>
        <tissue evidence="8">Leaf</tissue>
    </source>
</reference>
<dbReference type="Gene3D" id="3.40.50.300">
    <property type="entry name" value="P-loop containing nucleotide triphosphate hydrolases"/>
    <property type="match status" value="1"/>
</dbReference>
<evidence type="ECO:0000259" key="7">
    <source>
        <dbReference type="Pfam" id="PF23598"/>
    </source>
</evidence>
<accession>A0ABY9BZJ2</accession>
<dbReference type="InterPro" id="IPR038005">
    <property type="entry name" value="RX-like_CC"/>
</dbReference>
<dbReference type="Gene3D" id="3.80.10.10">
    <property type="entry name" value="Ribonuclease Inhibitor"/>
    <property type="match status" value="1"/>
</dbReference>
<dbReference type="Pfam" id="PF23559">
    <property type="entry name" value="WHD_DRP"/>
    <property type="match status" value="1"/>
</dbReference>
<dbReference type="EMBL" id="CP126652">
    <property type="protein sequence ID" value="WJZ88159.1"/>
    <property type="molecule type" value="Genomic_DNA"/>
</dbReference>
<feature type="domain" description="Disease resistance N-terminal" evidence="5">
    <location>
        <begin position="170"/>
        <end position="253"/>
    </location>
</feature>
<evidence type="ECO:0008006" key="10">
    <source>
        <dbReference type="Google" id="ProtNLM"/>
    </source>
</evidence>
<dbReference type="InterPro" id="IPR027417">
    <property type="entry name" value="P-loop_NTPase"/>
</dbReference>
<dbReference type="Gene3D" id="1.10.10.10">
    <property type="entry name" value="Winged helix-like DNA-binding domain superfamily/Winged helix DNA-binding domain"/>
    <property type="match status" value="1"/>
</dbReference>
<dbReference type="SUPFAM" id="SSF52540">
    <property type="entry name" value="P-loop containing nucleoside triphosphate hydrolases"/>
    <property type="match status" value="1"/>
</dbReference>
<proteinExistence type="predicted"/>
<keyword evidence="3" id="KW-0611">Plant defense</keyword>
<evidence type="ECO:0000256" key="3">
    <source>
        <dbReference type="ARBA" id="ARBA00022821"/>
    </source>
</evidence>
<keyword evidence="1" id="KW-0677">Repeat</keyword>
<dbReference type="Gene3D" id="1.10.8.430">
    <property type="entry name" value="Helical domain of apoptotic protease-activating factors"/>
    <property type="match status" value="1"/>
</dbReference>
<evidence type="ECO:0000313" key="9">
    <source>
        <dbReference type="Proteomes" id="UP001227230"/>
    </source>
</evidence>
<evidence type="ECO:0000259" key="5">
    <source>
        <dbReference type="Pfam" id="PF18052"/>
    </source>
</evidence>
<dbReference type="Proteomes" id="UP001227230">
    <property type="component" value="Chromosome 5"/>
</dbReference>
<evidence type="ECO:0000313" key="8">
    <source>
        <dbReference type="EMBL" id="WJZ88159.1"/>
    </source>
</evidence>
<feature type="domain" description="Disease resistance R13L4/SHOC-2-like LRR" evidence="7">
    <location>
        <begin position="739"/>
        <end position="1030"/>
    </location>
</feature>
<dbReference type="InterPro" id="IPR042197">
    <property type="entry name" value="Apaf_helical"/>
</dbReference>
<dbReference type="PANTHER" id="PTHR23155:SF955">
    <property type="entry name" value="AAA+ ATPASE DOMAIN-CONTAINING PROTEIN"/>
    <property type="match status" value="1"/>
</dbReference>
<feature type="domain" description="NB-ARC" evidence="4">
    <location>
        <begin position="322"/>
        <end position="495"/>
    </location>
</feature>
<dbReference type="InterPro" id="IPR044974">
    <property type="entry name" value="Disease_R_plants"/>
</dbReference>
<evidence type="ECO:0000256" key="1">
    <source>
        <dbReference type="ARBA" id="ARBA00022737"/>
    </source>
</evidence>
<dbReference type="Pfam" id="PF00931">
    <property type="entry name" value="NB-ARC"/>
    <property type="match status" value="1"/>
</dbReference>
<dbReference type="Pfam" id="PF23598">
    <property type="entry name" value="LRR_14"/>
    <property type="match status" value="1"/>
</dbReference>
<gene>
    <name evidence="8" type="ORF">VitviT2T_007488</name>
</gene>
<evidence type="ECO:0000259" key="6">
    <source>
        <dbReference type="Pfam" id="PF23559"/>
    </source>
</evidence>
<dbReference type="Pfam" id="PF18052">
    <property type="entry name" value="Rx_N"/>
    <property type="match status" value="1"/>
</dbReference>
<evidence type="ECO:0000256" key="2">
    <source>
        <dbReference type="ARBA" id="ARBA00022741"/>
    </source>
</evidence>
<dbReference type="CDD" id="cd14798">
    <property type="entry name" value="RX-CC_like"/>
    <property type="match status" value="1"/>
</dbReference>
<dbReference type="InterPro" id="IPR041118">
    <property type="entry name" value="Rx_N"/>
</dbReference>
<dbReference type="PRINTS" id="PR00364">
    <property type="entry name" value="DISEASERSIST"/>
</dbReference>
<sequence>MRMEAMRMFDEGRDEEAREIFRKLKDTRGVAELAVSRVMEKLNVVLIQEPGVLVGVEEEVQWIQRKLMRLGVIHGYDFTEELMDVAYDFEDVIDDLVLRSAAKQRSGGNWERCILVIRIHKKLEMIKSKIPHLPPAQVLVPLSSRIPKYLEEMEWSPLFSIPSQNLEDTVVSPVKEKLSALLVLMALHPDTKKKARRVLDELESLSSFLKGLELVYLDDKAGVWMEKLSDVSLSAVVVIEDFINNNQQLRKKSWMGSPFGKSKSQHDFGMKMDKIYAKIQELSISKPEKATQVQGQSREFIKSEKHIPSQQTTQNPHLASFDDDVHAMTTRLLAADKSFRVIPIMGMEGIGKTTLAKLIFHNKAVVDHFPFRAWPSTTASSTIGDSRQILLDIIKQLMNYKMRVTRGAVVSSEHEEMMQKLKAFLINNRSLIVMDDPSHFCYWDGLLRVLADTSNRSRMIWITRKMSLPPNLKTRSDPHPLRLRADEESWALFTHALKVRIPSELQELKEKIVRRCGGLPLLIVKLTESLSQKDTTIEEWSRALQQLCHDQEKVWSNTLCRIYKDLSLYMRRCLFSLTLFPHDSDTPTRRLITLWVAEDLVQTEGRNEAPEDVAESCLNLLIAQGMVQLSKKKLNGNVKTVRLPDALTQYWLSKAQRARALGDHIYTRSELFPGNGMIRRLVDHLDRDDITFDHIHGGDHTSSTSLTCYYQDVLSFRSFDTRKKIEQEEEIGDFLRRCISSSCFLSLWVLDLENVYKPKLPEALGELTQLRYLGLRSTFLEKLPSSISKLRNLQTLDIKHTNIKTLPISICKLQQLRHLYLSEGYRSKLMLRPSTGSLTTLQTLCGLFVDEETPVRDGLNRLLNLRKLGLAMSSQPKAMSSQVQAVTDWILNLKHLQSLRVKSIDDNNQPWDLELKPLTGHQNLSCIFLFGRLRNPSIMSQFPPSLIDLTLSGSELTKDPMESLGKLPNLRSLKLFAKSYLGKSMHCSLGGFRQLRVLKLWKLDQLEDWKVEKGALQALRDLEIRYSERTTPTLPEELLDRSPLLKIDVKLAQ</sequence>
<dbReference type="InterPro" id="IPR036388">
    <property type="entry name" value="WH-like_DNA-bd_sf"/>
</dbReference>
<dbReference type="PANTHER" id="PTHR23155">
    <property type="entry name" value="DISEASE RESISTANCE PROTEIN RP"/>
    <property type="match status" value="1"/>
</dbReference>
<keyword evidence="9" id="KW-1185">Reference proteome</keyword>
<dbReference type="InterPro" id="IPR032675">
    <property type="entry name" value="LRR_dom_sf"/>
</dbReference>
<feature type="domain" description="Disease resistance protein winged helix" evidence="6">
    <location>
        <begin position="579"/>
        <end position="646"/>
    </location>
</feature>
<evidence type="ECO:0000259" key="4">
    <source>
        <dbReference type="Pfam" id="PF00931"/>
    </source>
</evidence>
<dbReference type="InterPro" id="IPR055414">
    <property type="entry name" value="LRR_R13L4/SHOC2-like"/>
</dbReference>
<name>A0ABY9BZJ2_VITVI</name>
<dbReference type="SUPFAM" id="SSF52058">
    <property type="entry name" value="L domain-like"/>
    <property type="match status" value="1"/>
</dbReference>
<protein>
    <recommendedName>
        <fullName evidence="10">Disease resistance RPP8-like protein 2</fullName>
    </recommendedName>
</protein>
<keyword evidence="2" id="KW-0547">Nucleotide-binding</keyword>
<dbReference type="InterPro" id="IPR002182">
    <property type="entry name" value="NB-ARC"/>
</dbReference>
<dbReference type="InterPro" id="IPR058922">
    <property type="entry name" value="WHD_DRP"/>
</dbReference>